<protein>
    <recommendedName>
        <fullName evidence="3">TetR family transcriptional regulator</fullName>
    </recommendedName>
</protein>
<evidence type="ECO:0000313" key="1">
    <source>
        <dbReference type="EMBL" id="MFC3997171.1"/>
    </source>
</evidence>
<name>A0ABV8FR73_9ACTN</name>
<dbReference type="EMBL" id="JBHSBH010000009">
    <property type="protein sequence ID" value="MFC3997171.1"/>
    <property type="molecule type" value="Genomic_DNA"/>
</dbReference>
<evidence type="ECO:0000313" key="2">
    <source>
        <dbReference type="Proteomes" id="UP001595847"/>
    </source>
</evidence>
<dbReference type="RefSeq" id="WP_378533890.1">
    <property type="nucleotide sequence ID" value="NZ_JBHSBH010000009.1"/>
</dbReference>
<proteinExistence type="predicted"/>
<keyword evidence="2" id="KW-1185">Reference proteome</keyword>
<accession>A0ABV8FR73</accession>
<organism evidence="1 2">
    <name type="scientific">Nocardiopsis sediminis</name>
    <dbReference type="NCBI Taxonomy" id="1778267"/>
    <lineage>
        <taxon>Bacteria</taxon>
        <taxon>Bacillati</taxon>
        <taxon>Actinomycetota</taxon>
        <taxon>Actinomycetes</taxon>
        <taxon>Streptosporangiales</taxon>
        <taxon>Nocardiopsidaceae</taxon>
        <taxon>Nocardiopsis</taxon>
    </lineage>
</organism>
<sequence length="114" mass="11537">MQTDDTARPFQVVAADAVVADAVDAGRRPPASVVRSLASAGRPVLVRCSAAAGAGGGATAARDDAAEIALVALYAWLGATVFATSQPREARRALDMVAAIRGDRPPAVARRGLA</sequence>
<gene>
    <name evidence="1" type="ORF">ACFOVU_14655</name>
</gene>
<reference evidence="2" key="1">
    <citation type="journal article" date="2019" name="Int. J. Syst. Evol. Microbiol.">
        <title>The Global Catalogue of Microorganisms (GCM) 10K type strain sequencing project: providing services to taxonomists for standard genome sequencing and annotation.</title>
        <authorList>
            <consortium name="The Broad Institute Genomics Platform"/>
            <consortium name="The Broad Institute Genome Sequencing Center for Infectious Disease"/>
            <person name="Wu L."/>
            <person name="Ma J."/>
        </authorList>
    </citation>
    <scope>NUCLEOTIDE SEQUENCE [LARGE SCALE GENOMIC DNA]</scope>
    <source>
        <strain evidence="2">TBRC 1826</strain>
    </source>
</reference>
<comment type="caution">
    <text evidence="1">The sequence shown here is derived from an EMBL/GenBank/DDBJ whole genome shotgun (WGS) entry which is preliminary data.</text>
</comment>
<dbReference type="Proteomes" id="UP001595847">
    <property type="component" value="Unassembled WGS sequence"/>
</dbReference>
<evidence type="ECO:0008006" key="3">
    <source>
        <dbReference type="Google" id="ProtNLM"/>
    </source>
</evidence>